<feature type="binding site" evidence="7">
    <location>
        <position position="79"/>
    </location>
    <ligand>
        <name>Fe(3+)</name>
        <dbReference type="ChEBI" id="CHEBI:29034"/>
    </ligand>
</feature>
<feature type="binding site" evidence="7">
    <location>
        <position position="79"/>
    </location>
    <ligand>
        <name>Zn(2+)</name>
        <dbReference type="ChEBI" id="CHEBI:29105"/>
    </ligand>
</feature>
<feature type="binding site" evidence="7">
    <location>
        <position position="184"/>
    </location>
    <ligand>
        <name>4-imidazolone-5-propanoate</name>
        <dbReference type="ChEBI" id="CHEBI:77893"/>
    </ligand>
</feature>
<feature type="binding site" evidence="7">
    <location>
        <position position="81"/>
    </location>
    <ligand>
        <name>Fe(3+)</name>
        <dbReference type="ChEBI" id="CHEBI:29034"/>
    </ligand>
</feature>
<dbReference type="GO" id="GO:0019557">
    <property type="term" value="P:L-histidine catabolic process to glutamate and formate"/>
    <property type="evidence" value="ECO:0007669"/>
    <property type="project" value="UniProtKB-UniPathway"/>
</dbReference>
<feature type="binding site" evidence="7">
    <location>
        <position position="151"/>
    </location>
    <ligand>
        <name>N-formimidoyl-L-glutamate</name>
        <dbReference type="ChEBI" id="CHEBI:58928"/>
    </ligand>
</feature>
<dbReference type="InterPro" id="IPR011059">
    <property type="entry name" value="Metal-dep_hydrolase_composite"/>
</dbReference>
<dbReference type="InterPro" id="IPR006680">
    <property type="entry name" value="Amidohydro-rel"/>
</dbReference>
<dbReference type="CDD" id="cd01296">
    <property type="entry name" value="Imidazolone-5PH"/>
    <property type="match status" value="1"/>
</dbReference>
<evidence type="ECO:0000256" key="2">
    <source>
        <dbReference type="ARBA" id="ARBA00022723"/>
    </source>
</evidence>
<comment type="caution">
    <text evidence="9">The sequence shown here is derived from an EMBL/GenBank/DDBJ whole genome shotgun (WGS) entry which is preliminary data.</text>
</comment>
<dbReference type="GO" id="GO:0008270">
    <property type="term" value="F:zinc ion binding"/>
    <property type="evidence" value="ECO:0007669"/>
    <property type="project" value="UniProtKB-UniRule"/>
</dbReference>
<feature type="binding site" evidence="7">
    <location>
        <position position="327"/>
    </location>
    <ligand>
        <name>N-formimidoyl-L-glutamate</name>
        <dbReference type="ChEBI" id="CHEBI:58928"/>
    </ligand>
</feature>
<feature type="binding site" evidence="7">
    <location>
        <position position="88"/>
    </location>
    <ligand>
        <name>4-imidazolone-5-propanoate</name>
        <dbReference type="ChEBI" id="CHEBI:77893"/>
    </ligand>
</feature>
<dbReference type="Pfam" id="PF01979">
    <property type="entry name" value="Amidohydro_1"/>
    <property type="match status" value="1"/>
</dbReference>
<protein>
    <recommendedName>
        <fullName evidence="1 7">Imidazolonepropionase</fullName>
        <ecNumber evidence="1 7">3.5.2.7</ecNumber>
    </recommendedName>
    <alternativeName>
        <fullName evidence="7">Imidazolone-5-propionate hydrolase</fullName>
    </alternativeName>
</protein>
<dbReference type="NCBIfam" id="TIGR01224">
    <property type="entry name" value="hutI"/>
    <property type="match status" value="1"/>
</dbReference>
<feature type="binding site" evidence="7">
    <location>
        <position position="325"/>
    </location>
    <ligand>
        <name>N-formimidoyl-L-glutamate</name>
        <dbReference type="ChEBI" id="CHEBI:58928"/>
    </ligand>
</feature>
<feature type="binding site" evidence="7">
    <location>
        <position position="252"/>
    </location>
    <ligand>
        <name>4-imidazolone-5-propanoate</name>
        <dbReference type="ChEBI" id="CHEBI:77893"/>
    </ligand>
</feature>
<dbReference type="HAMAP" id="MF_00372">
    <property type="entry name" value="HutI"/>
    <property type="match status" value="1"/>
</dbReference>
<feature type="binding site" evidence="7">
    <location>
        <position position="151"/>
    </location>
    <ligand>
        <name>4-imidazolone-5-propanoate</name>
        <dbReference type="ChEBI" id="CHEBI:77893"/>
    </ligand>
</feature>
<dbReference type="EC" id="3.5.2.7" evidence="1 7"/>
<organism evidence="9 10">
    <name type="scientific">Tannerella sp. oral taxon BU063 isolate Cell 2</name>
    <dbReference type="NCBI Taxonomy" id="1411148"/>
    <lineage>
        <taxon>Bacteria</taxon>
        <taxon>Pseudomonadati</taxon>
        <taxon>Bacteroidota</taxon>
        <taxon>Bacteroidia</taxon>
        <taxon>Bacteroidales</taxon>
        <taxon>Tannerellaceae</taxon>
        <taxon>Tannerella</taxon>
    </lineage>
</organism>
<feature type="binding site" evidence="7">
    <location>
        <position position="249"/>
    </location>
    <ligand>
        <name>Fe(3+)</name>
        <dbReference type="ChEBI" id="CHEBI:29034"/>
    </ligand>
</feature>
<reference evidence="9 10" key="1">
    <citation type="submission" date="2013-11" db="EMBL/GenBank/DDBJ databases">
        <title>Single cell genomics of uncultured Tannerella BU063 (oral taxon 286).</title>
        <authorList>
            <person name="Beall C.J."/>
            <person name="Campbell A.G."/>
            <person name="Griffen A.L."/>
            <person name="Podar M."/>
            <person name="Leys E.J."/>
        </authorList>
    </citation>
    <scope>NUCLEOTIDE SEQUENCE [LARGE SCALE GENOMIC DNA]</scope>
    <source>
        <strain evidence="9">Cell 2</strain>
    </source>
</reference>
<keyword evidence="3 7" id="KW-0378">Hydrolase</keyword>
<dbReference type="GO" id="GO:0005506">
    <property type="term" value="F:iron ion binding"/>
    <property type="evidence" value="ECO:0007669"/>
    <property type="project" value="UniProtKB-UniRule"/>
</dbReference>
<evidence type="ECO:0000313" key="9">
    <source>
        <dbReference type="EMBL" id="ETK00544.1"/>
    </source>
</evidence>
<name>W2BZZ2_9BACT</name>
<keyword evidence="4 7" id="KW-0369">Histidine metabolism</keyword>
<dbReference type="AlphaFoldDB" id="W2BZZ2"/>
<evidence type="ECO:0000259" key="8">
    <source>
        <dbReference type="Pfam" id="PF01979"/>
    </source>
</evidence>
<comment type="subcellular location">
    <subcellularLocation>
        <location evidence="7">Cytoplasm</location>
    </subcellularLocation>
</comment>
<dbReference type="GO" id="GO:0005737">
    <property type="term" value="C:cytoplasm"/>
    <property type="evidence" value="ECO:0007669"/>
    <property type="project" value="UniProtKB-SubCell"/>
</dbReference>
<keyword evidence="6 7" id="KW-0408">Iron</keyword>
<dbReference type="InterPro" id="IPR032466">
    <property type="entry name" value="Metal_Hydrolase"/>
</dbReference>
<keyword evidence="5 7" id="KW-0862">Zinc</keyword>
<sequence length="419" mass="45842">MKNLIIKNASQVVTCSGFAGKRGREMNDLHVIEGGTVVVTDGRISHVLRAGEPLPVDEAGYTVIDATGKALLPGFVDPHTHFVFGGYREEEFSWRMRGDSYMEIMNRGGGIVNTTRATREASEDELFEVGRRRLDAMLRLGITTVEGKSGYGLDRDTEMKQLRVMRRLNEAHPADVVPTFMGAHATPAEWKGREDAFIDFNIREMFPLVAKEGLAEFADIFCEKDVFTIEQSRRYLQAAREQGFKLKIHADEIVQFGGAELAGELHCASADHLLQASDAGIRAMADAGVVATLLPLTAFSLRETFARGREMIDAGCMVALATDLNPGSSFSASVPLLFALACIYMKLSPEEAVTAFTINSAAAIDRADRIGSIDVGKQGDLVLLQFPSYKFLPYHVGMNIVDTVIKQGEVVVKNGETKS</sequence>
<feature type="binding site" evidence="7">
    <location>
        <position position="249"/>
    </location>
    <ligand>
        <name>Zn(2+)</name>
        <dbReference type="ChEBI" id="CHEBI:29105"/>
    </ligand>
</feature>
<comment type="catalytic activity">
    <reaction evidence="7">
        <text>4-imidazolone-5-propanoate + H2O = N-formimidoyl-L-glutamate</text>
        <dbReference type="Rhea" id="RHEA:23660"/>
        <dbReference type="ChEBI" id="CHEBI:15377"/>
        <dbReference type="ChEBI" id="CHEBI:58928"/>
        <dbReference type="ChEBI" id="CHEBI:77893"/>
        <dbReference type="EC" id="3.5.2.7"/>
    </reaction>
</comment>
<evidence type="ECO:0000256" key="4">
    <source>
        <dbReference type="ARBA" id="ARBA00022808"/>
    </source>
</evidence>
<comment type="cofactor">
    <cofactor evidence="7">
        <name>Zn(2+)</name>
        <dbReference type="ChEBI" id="CHEBI:29105"/>
    </cofactor>
    <cofactor evidence="7">
        <name>Fe(3+)</name>
        <dbReference type="ChEBI" id="CHEBI:29034"/>
    </cofactor>
    <text evidence="7">Binds 1 zinc or iron ion per subunit.</text>
</comment>
<dbReference type="EMBL" id="AYUF01000500">
    <property type="protein sequence ID" value="ETK00544.1"/>
    <property type="molecule type" value="Genomic_DNA"/>
</dbReference>
<gene>
    <name evidence="7" type="primary">hutI</name>
    <name evidence="9" type="ORF">N425_14385</name>
</gene>
<feature type="domain" description="Amidohydrolase-related" evidence="8">
    <location>
        <begin position="71"/>
        <end position="411"/>
    </location>
</feature>
<keyword evidence="2 7" id="KW-0479">Metal-binding</keyword>
<dbReference type="InterPro" id="IPR005920">
    <property type="entry name" value="HutI"/>
</dbReference>
<evidence type="ECO:0000256" key="1">
    <source>
        <dbReference type="ARBA" id="ARBA00012864"/>
    </source>
</evidence>
<dbReference type="Gene3D" id="3.20.20.140">
    <property type="entry name" value="Metal-dependent hydrolases"/>
    <property type="match status" value="1"/>
</dbReference>
<dbReference type="PATRIC" id="fig|1411148.3.peg.2423"/>
<feature type="binding site" evidence="7">
    <location>
        <position position="81"/>
    </location>
    <ligand>
        <name>Zn(2+)</name>
        <dbReference type="ChEBI" id="CHEBI:29105"/>
    </ligand>
</feature>
<keyword evidence="7" id="KW-0963">Cytoplasm</keyword>
<evidence type="ECO:0000256" key="3">
    <source>
        <dbReference type="ARBA" id="ARBA00022801"/>
    </source>
</evidence>
<dbReference type="Proteomes" id="UP000018837">
    <property type="component" value="Unassembled WGS sequence"/>
</dbReference>
<accession>W2BZZ2</accession>
<feature type="binding site" evidence="7">
    <location>
        <position position="323"/>
    </location>
    <ligand>
        <name>Fe(3+)</name>
        <dbReference type="ChEBI" id="CHEBI:29034"/>
    </ligand>
</feature>
<dbReference type="GO" id="GO:0019556">
    <property type="term" value="P:L-histidine catabolic process to glutamate and formamide"/>
    <property type="evidence" value="ECO:0007669"/>
    <property type="project" value="UniProtKB-UniRule"/>
</dbReference>
<dbReference type="UniPathway" id="UPA00379">
    <property type="reaction ID" value="UER00551"/>
</dbReference>
<dbReference type="PANTHER" id="PTHR42752">
    <property type="entry name" value="IMIDAZOLONEPROPIONASE"/>
    <property type="match status" value="1"/>
</dbReference>
<comment type="function">
    <text evidence="7">Catalyzes the hydrolytic cleavage of the carbon-nitrogen bond in imidazolone-5-propanoate to yield N-formimidoyl-L-glutamate. It is the third step in the universal histidine degradation pathway.</text>
</comment>
<dbReference type="SUPFAM" id="SSF51556">
    <property type="entry name" value="Metallo-dependent hydrolases"/>
    <property type="match status" value="1"/>
</dbReference>
<proteinExistence type="inferred from homology"/>
<evidence type="ECO:0000256" key="6">
    <source>
        <dbReference type="ARBA" id="ARBA00023004"/>
    </source>
</evidence>
<feature type="binding site" evidence="7">
    <location>
        <position position="328"/>
    </location>
    <ligand>
        <name>4-imidazolone-5-propanoate</name>
        <dbReference type="ChEBI" id="CHEBI:77893"/>
    </ligand>
</feature>
<dbReference type="FunFam" id="3.20.20.140:FF:000007">
    <property type="entry name" value="Imidazolonepropionase"/>
    <property type="match status" value="1"/>
</dbReference>
<evidence type="ECO:0000256" key="7">
    <source>
        <dbReference type="HAMAP-Rule" id="MF_00372"/>
    </source>
</evidence>
<comment type="pathway">
    <text evidence="7">Amino-acid degradation; L-histidine degradation into L-glutamate; N-formimidoyl-L-glutamate from L-histidine: step 3/3.</text>
</comment>
<feature type="binding site" evidence="7">
    <location>
        <position position="323"/>
    </location>
    <ligand>
        <name>Zn(2+)</name>
        <dbReference type="ChEBI" id="CHEBI:29105"/>
    </ligand>
</feature>
<evidence type="ECO:0000313" key="10">
    <source>
        <dbReference type="Proteomes" id="UP000018837"/>
    </source>
</evidence>
<dbReference type="PANTHER" id="PTHR42752:SF1">
    <property type="entry name" value="IMIDAZOLONEPROPIONASE-RELATED"/>
    <property type="match status" value="1"/>
</dbReference>
<evidence type="ECO:0000256" key="5">
    <source>
        <dbReference type="ARBA" id="ARBA00022833"/>
    </source>
</evidence>
<dbReference type="SUPFAM" id="SSF51338">
    <property type="entry name" value="Composite domain of metallo-dependent hydrolases"/>
    <property type="match status" value="1"/>
</dbReference>
<dbReference type="GO" id="GO:0050480">
    <property type="term" value="F:imidazolonepropionase activity"/>
    <property type="evidence" value="ECO:0007669"/>
    <property type="project" value="UniProtKB-UniRule"/>
</dbReference>
<dbReference type="Gene3D" id="2.30.40.10">
    <property type="entry name" value="Urease, subunit C, domain 1"/>
    <property type="match status" value="1"/>
</dbReference>
<comment type="similarity">
    <text evidence="7">Belongs to the metallo-dependent hydrolases superfamily. HutI family.</text>
</comment>